<evidence type="ECO:0000256" key="1">
    <source>
        <dbReference type="SAM" id="Phobius"/>
    </source>
</evidence>
<evidence type="ECO:0000313" key="4">
    <source>
        <dbReference type="Proteomes" id="UP001218188"/>
    </source>
</evidence>
<gene>
    <name evidence="3" type="ORF">C8F04DRAFT_1251809</name>
    <name evidence="2" type="ORF">C8F04DRAFT_1256344</name>
</gene>
<keyword evidence="1" id="KW-0472">Membrane</keyword>
<feature type="transmembrane region" description="Helical" evidence="1">
    <location>
        <begin position="108"/>
        <end position="129"/>
    </location>
</feature>
<evidence type="ECO:0000313" key="2">
    <source>
        <dbReference type="EMBL" id="KAJ7038333.1"/>
    </source>
</evidence>
<name>A0AAD6X451_9AGAR</name>
<feature type="transmembrane region" description="Helical" evidence="1">
    <location>
        <begin position="149"/>
        <end position="169"/>
    </location>
</feature>
<protein>
    <submittedName>
        <fullName evidence="2">Uncharacterized protein</fullName>
    </submittedName>
</protein>
<evidence type="ECO:0000313" key="3">
    <source>
        <dbReference type="EMBL" id="KAJ7042367.1"/>
    </source>
</evidence>
<feature type="transmembrane region" description="Helical" evidence="1">
    <location>
        <begin position="190"/>
        <end position="214"/>
    </location>
</feature>
<feature type="transmembrane region" description="Helical" evidence="1">
    <location>
        <begin position="220"/>
        <end position="244"/>
    </location>
</feature>
<reference evidence="2" key="1">
    <citation type="submission" date="2023-03" db="EMBL/GenBank/DDBJ databases">
        <title>Massive genome expansion in bonnet fungi (Mycena s.s.) driven by repeated elements and novel gene families across ecological guilds.</title>
        <authorList>
            <consortium name="Lawrence Berkeley National Laboratory"/>
            <person name="Harder C.B."/>
            <person name="Miyauchi S."/>
            <person name="Viragh M."/>
            <person name="Kuo A."/>
            <person name="Thoen E."/>
            <person name="Andreopoulos B."/>
            <person name="Lu D."/>
            <person name="Skrede I."/>
            <person name="Drula E."/>
            <person name="Henrissat B."/>
            <person name="Morin E."/>
            <person name="Kohler A."/>
            <person name="Barry K."/>
            <person name="LaButti K."/>
            <person name="Morin E."/>
            <person name="Salamov A."/>
            <person name="Lipzen A."/>
            <person name="Mereny Z."/>
            <person name="Hegedus B."/>
            <person name="Baldrian P."/>
            <person name="Stursova M."/>
            <person name="Weitz H."/>
            <person name="Taylor A."/>
            <person name="Grigoriev I.V."/>
            <person name="Nagy L.G."/>
            <person name="Martin F."/>
            <person name="Kauserud H."/>
        </authorList>
    </citation>
    <scope>NUCLEOTIDE SEQUENCE</scope>
    <source>
        <strain evidence="2">CBHHK200</strain>
    </source>
</reference>
<dbReference type="Proteomes" id="UP001218188">
    <property type="component" value="Unassembled WGS sequence"/>
</dbReference>
<proteinExistence type="predicted"/>
<dbReference type="EMBL" id="JARJCM010000012">
    <property type="protein sequence ID" value="KAJ7042367.1"/>
    <property type="molecule type" value="Genomic_DNA"/>
</dbReference>
<keyword evidence="1" id="KW-1133">Transmembrane helix</keyword>
<dbReference type="EMBL" id="JARJCM010000033">
    <property type="protein sequence ID" value="KAJ7038333.1"/>
    <property type="molecule type" value="Genomic_DNA"/>
</dbReference>
<organism evidence="2 4">
    <name type="scientific">Mycena alexandri</name>
    <dbReference type="NCBI Taxonomy" id="1745969"/>
    <lineage>
        <taxon>Eukaryota</taxon>
        <taxon>Fungi</taxon>
        <taxon>Dikarya</taxon>
        <taxon>Basidiomycota</taxon>
        <taxon>Agaricomycotina</taxon>
        <taxon>Agaricomycetes</taxon>
        <taxon>Agaricomycetidae</taxon>
        <taxon>Agaricales</taxon>
        <taxon>Marasmiineae</taxon>
        <taxon>Mycenaceae</taxon>
        <taxon>Mycena</taxon>
    </lineage>
</organism>
<comment type="caution">
    <text evidence="2">The sequence shown here is derived from an EMBL/GenBank/DDBJ whole genome shotgun (WGS) entry which is preliminary data.</text>
</comment>
<dbReference type="AlphaFoldDB" id="A0AAD6X451"/>
<accession>A0AAD6X451</accession>
<sequence length="263" mass="28976">MALPSQVQTLAATQTELSQEGPQVYPIRSIDPRSKRQREHHILQNYPAPNHMLPPPDGSPAKPLYHMLCFTMFGQPSLEPIWAAIALHRYANDDEIWDNGITDTQNRLGNMIVVAGILLASATALASTVPPRPDILNYTVRGPYLCIRGSFGFLVGGIIVGSVVFLILGRARAEHSREVLYTDRFQVWSMGSYTFFSIGTGTHLLAFGMLSGIWCAQDATVQAVCALLLVIPVTIGILFGIVVWRGKHLSSRPDSNIWPPEKD</sequence>
<keyword evidence="1" id="KW-0812">Transmembrane</keyword>
<keyword evidence="4" id="KW-1185">Reference proteome</keyword>